<keyword evidence="2" id="KW-1185">Reference proteome</keyword>
<dbReference type="EMBL" id="BTRK01000002">
    <property type="protein sequence ID" value="GMR38107.1"/>
    <property type="molecule type" value="Genomic_DNA"/>
</dbReference>
<dbReference type="AlphaFoldDB" id="A0AAN4ZBG1"/>
<comment type="caution">
    <text evidence="1">The sequence shown here is derived from an EMBL/GenBank/DDBJ whole genome shotgun (WGS) entry which is preliminary data.</text>
</comment>
<accession>A0AAN4ZBG1</accession>
<name>A0AAN4ZBG1_9BILA</name>
<reference evidence="2" key="1">
    <citation type="submission" date="2022-10" db="EMBL/GenBank/DDBJ databases">
        <title>Genome assembly of Pristionchus species.</title>
        <authorList>
            <person name="Yoshida K."/>
            <person name="Sommer R.J."/>
        </authorList>
    </citation>
    <scope>NUCLEOTIDE SEQUENCE [LARGE SCALE GENOMIC DNA]</scope>
    <source>
        <strain evidence="2">RS5460</strain>
    </source>
</reference>
<organism evidence="1 2">
    <name type="scientific">Pristionchus mayeri</name>
    <dbReference type="NCBI Taxonomy" id="1317129"/>
    <lineage>
        <taxon>Eukaryota</taxon>
        <taxon>Metazoa</taxon>
        <taxon>Ecdysozoa</taxon>
        <taxon>Nematoda</taxon>
        <taxon>Chromadorea</taxon>
        <taxon>Rhabditida</taxon>
        <taxon>Rhabditina</taxon>
        <taxon>Diplogasteromorpha</taxon>
        <taxon>Diplogasteroidea</taxon>
        <taxon>Neodiplogasteridae</taxon>
        <taxon>Pristionchus</taxon>
    </lineage>
</organism>
<feature type="non-terminal residue" evidence="1">
    <location>
        <position position="313"/>
    </location>
</feature>
<protein>
    <submittedName>
        <fullName evidence="1">Uncharacterized protein</fullName>
    </submittedName>
</protein>
<gene>
    <name evidence="1" type="ORF">PMAYCL1PPCAC_08302</name>
</gene>
<dbReference type="Proteomes" id="UP001328107">
    <property type="component" value="Unassembled WGS sequence"/>
</dbReference>
<evidence type="ECO:0000313" key="2">
    <source>
        <dbReference type="Proteomes" id="UP001328107"/>
    </source>
</evidence>
<feature type="non-terminal residue" evidence="1">
    <location>
        <position position="1"/>
    </location>
</feature>
<evidence type="ECO:0000313" key="1">
    <source>
        <dbReference type="EMBL" id="GMR38107.1"/>
    </source>
</evidence>
<proteinExistence type="predicted"/>
<sequence>NEREEDHLEIKDELINNFSENREEKLNADANAHRMEFLPLFETVVPKHIKEEPVEMKEEPIDELVDIEQISSLATANEIKEDPMEVKYEPIDDLKLEEPIIDIYCPSTGESRPIDSTNLDNGLAMDCDETAVWQIVPTENGNISALWKKCFICHNLCSKFYELPKHEGQRRAFFERIIVENVKKGMLAKLHIFHRSTGNFRTIHEKMLIHKKMKKPSRVEANKSHPYPGRASSVRPKCAFPNRNGWLIDEKICYLCNKTTDKFHSTPENSEERIAFLNRIILTRKADEDRVAALVNNNIHAYFCQIHVATRMI</sequence>